<dbReference type="GO" id="GO:0034353">
    <property type="term" value="F:mRNA 5'-diphosphatase activity"/>
    <property type="evidence" value="ECO:0007669"/>
    <property type="project" value="TreeGrafter"/>
</dbReference>
<keyword evidence="2" id="KW-0547">Nucleotide-binding</keyword>
<sequence length="605" mass="70969">MSSLGSENRMEPFFVSSWRPNSNLPVRYGHSELGFFSIDEERHFLPNKCKLGTLQLPQNCDSLDIDLNVGFEQWKDLPNVQQHLDSMLQWILLNKQLMTRTGDFRSSKDGGRLDVDFVTSRGNLARILNIWSGKDGKGRKWTLLATRYRGTVYLSHIEDNRDDEMSSFARRVCYWGKRFEVEVTAPAEEDSLPGYSRGNKEERYGPMKAYPGFFSVVRFQLEGHKIALRAEIDAQTQALDELQIPDYVELKVTTENIVRATWAFKRKRLVPWWCQSIISGTPLIVYGIRDYDGHVKRIQHVRTDEIPDEVGHENLDKDGCLMFLSDVLSWMKDIVFEEDTMAVYTFQWDPNAPANGVTVSALRDTQSTFLPDWYLNEMEDYFASLCDQRQSKGQKRKMEDESQNKDRKEGMKDMRKRLEESWPRTTESGKSDYHENMQRRNLSHPTARRSYDDRDRGKATQVLSHDTPDEGRRPKRESSQRGDFKREHHASSVAYRNDTERAIGTETRLHLGRTSTRDDHRHPSPQFHQSNRKQLDKVTRSERYRREEEDQRRPRSWSVMSPRMETHSLRSGNKGYPFADAERKSEESRVKRPKRDSEHRGFRRH</sequence>
<dbReference type="Pfam" id="PF08652">
    <property type="entry name" value="RAI1"/>
    <property type="match status" value="1"/>
</dbReference>
<comment type="caution">
    <text evidence="5">The sequence shown here is derived from an EMBL/GenBank/DDBJ whole genome shotgun (WGS) entry which is preliminary data.</text>
</comment>
<gene>
    <name evidence="5" type="ORF">pdam_00008750</name>
</gene>
<evidence type="ECO:0000313" key="5">
    <source>
        <dbReference type="EMBL" id="RMX50572.1"/>
    </source>
</evidence>
<dbReference type="GO" id="GO:0004518">
    <property type="term" value="F:nuclease activity"/>
    <property type="evidence" value="ECO:0007669"/>
    <property type="project" value="UniProtKB-KW"/>
</dbReference>
<keyword evidence="2" id="KW-0479">Metal-binding</keyword>
<dbReference type="InterPro" id="IPR039039">
    <property type="entry name" value="RAI1-like_fam"/>
</dbReference>
<feature type="domain" description="RAI1-like" evidence="4">
    <location>
        <begin position="31"/>
        <end position="374"/>
    </location>
</feature>
<feature type="compositionally biased region" description="Basic and acidic residues" evidence="3">
    <location>
        <begin position="533"/>
        <end position="553"/>
    </location>
</feature>
<evidence type="ECO:0000256" key="1">
    <source>
        <dbReference type="ARBA" id="ARBA00006562"/>
    </source>
</evidence>
<comment type="subcellular location">
    <subcellularLocation>
        <location evidence="2">Nucleus</location>
    </subcellularLocation>
</comment>
<dbReference type="GO" id="GO:0005829">
    <property type="term" value="C:cytosol"/>
    <property type="evidence" value="ECO:0007669"/>
    <property type="project" value="TreeGrafter"/>
</dbReference>
<dbReference type="EC" id="3.6.1.-" evidence="2"/>
<dbReference type="AlphaFoldDB" id="A0A3M6UA64"/>
<evidence type="ECO:0000256" key="2">
    <source>
        <dbReference type="RuleBase" id="RU367113"/>
    </source>
</evidence>
<keyword evidence="2" id="KW-0694">RNA-binding</keyword>
<dbReference type="InterPro" id="IPR013961">
    <property type="entry name" value="RAI1"/>
</dbReference>
<dbReference type="GO" id="GO:0000166">
    <property type="term" value="F:nucleotide binding"/>
    <property type="evidence" value="ECO:0007669"/>
    <property type="project" value="UniProtKB-KW"/>
</dbReference>
<dbReference type="GO" id="GO:0000956">
    <property type="term" value="P:nuclear-transcribed mRNA catabolic process"/>
    <property type="evidence" value="ECO:0007669"/>
    <property type="project" value="TreeGrafter"/>
</dbReference>
<feature type="compositionally biased region" description="Basic and acidic residues" evidence="3">
    <location>
        <begin position="497"/>
        <end position="522"/>
    </location>
</feature>
<feature type="region of interest" description="Disordered" evidence="3">
    <location>
        <begin position="389"/>
        <end position="605"/>
    </location>
</feature>
<dbReference type="OrthoDB" id="5987680at2759"/>
<feature type="compositionally biased region" description="Basic and acidic residues" evidence="3">
    <location>
        <begin position="466"/>
        <end position="490"/>
    </location>
</feature>
<keyword evidence="6" id="KW-1185">Reference proteome</keyword>
<keyword evidence="2" id="KW-0539">Nucleus</keyword>
<dbReference type="GO" id="GO:0003723">
    <property type="term" value="F:RNA binding"/>
    <property type="evidence" value="ECO:0007669"/>
    <property type="project" value="UniProtKB-KW"/>
</dbReference>
<name>A0A3M6UA64_POCDA</name>
<accession>A0A3M6UA64</accession>
<comment type="cofactor">
    <cofactor evidence="2">
        <name>a divalent metal cation</name>
        <dbReference type="ChEBI" id="CHEBI:60240"/>
    </cofactor>
</comment>
<evidence type="ECO:0000313" key="6">
    <source>
        <dbReference type="Proteomes" id="UP000275408"/>
    </source>
</evidence>
<evidence type="ECO:0000259" key="4">
    <source>
        <dbReference type="Pfam" id="PF08652"/>
    </source>
</evidence>
<dbReference type="PANTHER" id="PTHR12395:SF9">
    <property type="entry name" value="DECAPPING AND EXORIBONUCLEASE PROTEIN"/>
    <property type="match status" value="1"/>
</dbReference>
<evidence type="ECO:0000256" key="3">
    <source>
        <dbReference type="SAM" id="MobiDB-lite"/>
    </source>
</evidence>
<dbReference type="EMBL" id="RCHS01001937">
    <property type="protein sequence ID" value="RMX50572.1"/>
    <property type="molecule type" value="Genomic_DNA"/>
</dbReference>
<protein>
    <recommendedName>
        <fullName evidence="2">Decapping nuclease</fullName>
        <ecNumber evidence="2">3.6.1.-</ecNumber>
    </recommendedName>
</protein>
<dbReference type="GO" id="GO:0046872">
    <property type="term" value="F:metal ion binding"/>
    <property type="evidence" value="ECO:0007669"/>
    <property type="project" value="UniProtKB-KW"/>
</dbReference>
<dbReference type="PANTHER" id="PTHR12395">
    <property type="entry name" value="DOM-3 RELATED"/>
    <property type="match status" value="1"/>
</dbReference>
<reference evidence="5 6" key="1">
    <citation type="journal article" date="2018" name="Sci. Rep.">
        <title>Comparative analysis of the Pocillopora damicornis genome highlights role of immune system in coral evolution.</title>
        <authorList>
            <person name="Cunning R."/>
            <person name="Bay R.A."/>
            <person name="Gillette P."/>
            <person name="Baker A.C."/>
            <person name="Traylor-Knowles N."/>
        </authorList>
    </citation>
    <scope>NUCLEOTIDE SEQUENCE [LARGE SCALE GENOMIC DNA]</scope>
    <source>
        <strain evidence="5">RSMAS</strain>
        <tissue evidence="5">Whole animal</tissue>
    </source>
</reference>
<dbReference type="STRING" id="46731.A0A3M6UA64"/>
<keyword evidence="2" id="KW-0540">Nuclease</keyword>
<feature type="compositionally biased region" description="Basic and acidic residues" evidence="3">
    <location>
        <begin position="396"/>
        <end position="438"/>
    </location>
</feature>
<comment type="similarity">
    <text evidence="1 2">Belongs to the DXO/Dom3Z family.</text>
</comment>
<dbReference type="GO" id="GO:0005634">
    <property type="term" value="C:nucleus"/>
    <property type="evidence" value="ECO:0007669"/>
    <property type="project" value="UniProtKB-SubCell"/>
</dbReference>
<feature type="compositionally biased region" description="Basic and acidic residues" evidence="3">
    <location>
        <begin position="580"/>
        <end position="605"/>
    </location>
</feature>
<comment type="function">
    <text evidence="2">Decapping enzyme for NAD-capped RNAs: specifically hydrolyzes the nicotinamide adenine dinucleotide (NAD) cap from a subset of RNAs by removing the entire NAD moiety from the 5'-end of an NAD-capped RNA.</text>
</comment>
<organism evidence="5 6">
    <name type="scientific">Pocillopora damicornis</name>
    <name type="common">Cauliflower coral</name>
    <name type="synonym">Millepora damicornis</name>
    <dbReference type="NCBI Taxonomy" id="46731"/>
    <lineage>
        <taxon>Eukaryota</taxon>
        <taxon>Metazoa</taxon>
        <taxon>Cnidaria</taxon>
        <taxon>Anthozoa</taxon>
        <taxon>Hexacorallia</taxon>
        <taxon>Scleractinia</taxon>
        <taxon>Astrocoeniina</taxon>
        <taxon>Pocilloporidae</taxon>
        <taxon>Pocillopora</taxon>
    </lineage>
</organism>
<proteinExistence type="inferred from homology"/>
<keyword evidence="2" id="KW-0378">Hydrolase</keyword>
<dbReference type="Proteomes" id="UP000275408">
    <property type="component" value="Unassembled WGS sequence"/>
</dbReference>
<feature type="compositionally biased region" description="Basic and acidic residues" evidence="3">
    <location>
        <begin position="449"/>
        <end position="458"/>
    </location>
</feature>
<dbReference type="GO" id="GO:0110155">
    <property type="term" value="P:NAD-cap decapping"/>
    <property type="evidence" value="ECO:0007669"/>
    <property type="project" value="TreeGrafter"/>
</dbReference>